<feature type="domain" description="Helicase C-terminal" evidence="7">
    <location>
        <begin position="830"/>
        <end position="997"/>
    </location>
</feature>
<name>A0ABQ8V7Q8_9AGAR</name>
<dbReference type="InterPro" id="IPR027417">
    <property type="entry name" value="P-loop_NTPase"/>
</dbReference>
<dbReference type="SMART" id="SM00490">
    <property type="entry name" value="HELICc"/>
    <property type="match status" value="1"/>
</dbReference>
<keyword evidence="2 8" id="KW-0378">Hydrolase</keyword>
<reference evidence="8" key="1">
    <citation type="submission" date="2022-08" db="EMBL/GenBank/DDBJ databases">
        <title>A Global Phylogenomic Analysis of the Shiitake Genus Lentinula.</title>
        <authorList>
            <consortium name="DOE Joint Genome Institute"/>
            <person name="Sierra-Patev S."/>
            <person name="Min B."/>
            <person name="Naranjo-Ortiz M."/>
            <person name="Looney B."/>
            <person name="Konkel Z."/>
            <person name="Slot J.C."/>
            <person name="Sakamoto Y."/>
            <person name="Steenwyk J.L."/>
            <person name="Rokas A."/>
            <person name="Carro J."/>
            <person name="Camarero S."/>
            <person name="Ferreira P."/>
            <person name="Molpeceres G."/>
            <person name="Ruiz-Duenas F.J."/>
            <person name="Serrano A."/>
            <person name="Henrissat B."/>
            <person name="Drula E."/>
            <person name="Hughes K.W."/>
            <person name="Mata J.L."/>
            <person name="Ishikawa N.K."/>
            <person name="Vargas-Isla R."/>
            <person name="Ushijima S."/>
            <person name="Smith C.A."/>
            <person name="Ahrendt S."/>
            <person name="Andreopoulos W."/>
            <person name="He G."/>
            <person name="Labutti K."/>
            <person name="Lipzen A."/>
            <person name="Ng V."/>
            <person name="Riley R."/>
            <person name="Sandor L."/>
            <person name="Barry K."/>
            <person name="Martinez A.T."/>
            <person name="Xiao Y."/>
            <person name="Gibbons J.G."/>
            <person name="Terashima K."/>
            <person name="Grigoriev I.V."/>
            <person name="Hibbett D.S."/>
        </authorList>
    </citation>
    <scope>NUCLEOTIDE SEQUENCE</scope>
    <source>
        <strain evidence="8">RHP3577 ss4</strain>
    </source>
</reference>
<dbReference type="SUPFAM" id="SSF52540">
    <property type="entry name" value="P-loop containing nucleoside triphosphate hydrolases"/>
    <property type="match status" value="1"/>
</dbReference>
<evidence type="ECO:0000256" key="5">
    <source>
        <dbReference type="SAM" id="MobiDB-lite"/>
    </source>
</evidence>
<dbReference type="InterPro" id="IPR011545">
    <property type="entry name" value="DEAD/DEAH_box_helicase_dom"/>
</dbReference>
<dbReference type="InterPro" id="IPR056328">
    <property type="entry name" value="DSRM_DHX29"/>
</dbReference>
<evidence type="ECO:0000313" key="9">
    <source>
        <dbReference type="Proteomes" id="UP001150217"/>
    </source>
</evidence>
<feature type="region of interest" description="Disordered" evidence="5">
    <location>
        <begin position="1"/>
        <end position="42"/>
    </location>
</feature>
<feature type="compositionally biased region" description="Basic and acidic residues" evidence="5">
    <location>
        <begin position="185"/>
        <end position="195"/>
    </location>
</feature>
<dbReference type="InterPro" id="IPR001650">
    <property type="entry name" value="Helicase_C-like"/>
</dbReference>
<keyword evidence="4" id="KW-0067">ATP-binding</keyword>
<dbReference type="Gene3D" id="3.40.50.300">
    <property type="entry name" value="P-loop containing nucleotide triphosphate hydrolases"/>
    <property type="match status" value="2"/>
</dbReference>
<protein>
    <submittedName>
        <fullName evidence="8">P-loop containing nucleoside triphosphate hydrolase protein</fullName>
    </submittedName>
</protein>
<dbReference type="Pfam" id="PF24385">
    <property type="entry name" value="DSRM_DHX29"/>
    <property type="match status" value="1"/>
</dbReference>
<dbReference type="PROSITE" id="PS51194">
    <property type="entry name" value="HELICASE_CTER"/>
    <property type="match status" value="1"/>
</dbReference>
<organism evidence="8 9">
    <name type="scientific">Lentinula lateritia</name>
    <dbReference type="NCBI Taxonomy" id="40482"/>
    <lineage>
        <taxon>Eukaryota</taxon>
        <taxon>Fungi</taxon>
        <taxon>Dikarya</taxon>
        <taxon>Basidiomycota</taxon>
        <taxon>Agaricomycotina</taxon>
        <taxon>Agaricomycetes</taxon>
        <taxon>Agaricomycetidae</taxon>
        <taxon>Agaricales</taxon>
        <taxon>Marasmiineae</taxon>
        <taxon>Omphalotaceae</taxon>
        <taxon>Lentinula</taxon>
    </lineage>
</organism>
<evidence type="ECO:0000256" key="1">
    <source>
        <dbReference type="ARBA" id="ARBA00022741"/>
    </source>
</evidence>
<dbReference type="Gene3D" id="1.20.120.1080">
    <property type="match status" value="1"/>
</dbReference>
<dbReference type="InterPro" id="IPR007502">
    <property type="entry name" value="Helicase-assoc_dom"/>
</dbReference>
<dbReference type="GO" id="GO:0016787">
    <property type="term" value="F:hydrolase activity"/>
    <property type="evidence" value="ECO:0007669"/>
    <property type="project" value="UniProtKB-KW"/>
</dbReference>
<feature type="compositionally biased region" description="Low complexity" evidence="5">
    <location>
        <begin position="26"/>
        <end position="35"/>
    </location>
</feature>
<dbReference type="InterPro" id="IPR011709">
    <property type="entry name" value="DEAD-box_helicase_OB_fold"/>
</dbReference>
<gene>
    <name evidence="8" type="ORF">C8R41DRAFT_772827</name>
</gene>
<keyword evidence="9" id="KW-1185">Reference proteome</keyword>
<dbReference type="Pfam" id="PF00270">
    <property type="entry name" value="DEAD"/>
    <property type="match status" value="1"/>
</dbReference>
<accession>A0ABQ8V7Q8</accession>
<evidence type="ECO:0000256" key="4">
    <source>
        <dbReference type="ARBA" id="ARBA00022840"/>
    </source>
</evidence>
<evidence type="ECO:0000256" key="2">
    <source>
        <dbReference type="ARBA" id="ARBA00022801"/>
    </source>
</evidence>
<dbReference type="EMBL" id="JANVFT010000066">
    <property type="protein sequence ID" value="KAJ4477994.1"/>
    <property type="molecule type" value="Genomic_DNA"/>
</dbReference>
<feature type="compositionally biased region" description="Low complexity" evidence="5">
    <location>
        <begin position="9"/>
        <end position="19"/>
    </location>
</feature>
<dbReference type="InterPro" id="IPR014001">
    <property type="entry name" value="Helicase_ATP-bd"/>
</dbReference>
<dbReference type="PANTHER" id="PTHR18934">
    <property type="entry name" value="ATP-DEPENDENT RNA HELICASE"/>
    <property type="match status" value="1"/>
</dbReference>
<keyword evidence="3" id="KW-0347">Helicase</keyword>
<feature type="region of interest" description="Disordered" evidence="5">
    <location>
        <begin position="185"/>
        <end position="216"/>
    </location>
</feature>
<dbReference type="CDD" id="cd18791">
    <property type="entry name" value="SF2_C_RHA"/>
    <property type="match status" value="1"/>
</dbReference>
<evidence type="ECO:0000313" key="8">
    <source>
        <dbReference type="EMBL" id="KAJ4477994.1"/>
    </source>
</evidence>
<sequence>MAPRKGIIKSGNAGNSSKSNGKETVAAGRAPEAAASSEKSLFPPGSKYPASLLHERCQKNGWEKPIIDIVSVLPYTSVIRAPQKKNAAGWFFVVTLNRYNKKREKESVRFEPHPPYFRPSPLEARHWGATYALYRFSNSLQLNRVLPRGPSDYWNELAAEHKQAPEHMDWMYNADPFAARKQVDERQARAAEKRAQTVSSAESGENSRKGAVSASGEFSQAPEVRMALALRDQVEEAVKQGLSMLPGYDTTRTEELLTLDADNAENIMQQLTHLGFKSAQARKTVEFLSNPSPMTERLLSMLSPLDASIEYLVLHLPEEALPERFLPSINSSNPFVTGVHSGRDNLKARWTAERAIKEAGWPVHLVKEFMDAQYIDDWNSLIAMLGKKLIGDDSPVDKADENDECFPIDAQEAEAFGGHFEDPNHLVMPMFSAPVKLHVLFLSGSYPRRAYAPMYITGPSIPGYVRLHLLSCLLFAVKDPEFLQDDEGFCSAAMRCLEDVWAKVEDQGPPDLLEVLQHVIPSPITSSKPTAVPANAPVRTKKEIEHNTKKPDTRSSEQIKVDFDQICQSEKYCQILSERKKLPSFTVEAQFLNLLESNQVVVVVGETGCGKTTQLPQFILDSLIKSHEGSGASILVTQPRRLSAIGVAKRVSAERLDDGSVGYAIRGESNWSQKTKMLFCTTGVVLRRLSLGDRLEDVTHIVVDEVHERSVDGDFLLLELKELLKRKSRIKVILMSATINHEIFIRYFDGAPLITIPGFTHPVTDRYLEDFIQELDYQPQSAGRHMKGADKIRDFDEDEDAKSLGLNKKSISVLQTLTRSNSIDYRLIAALASHIMATSQKRGGILIFLPGVQEIRQCMDALLGESTKDDALLLPLHANLSSAEQMKVFVRTSKWKIIVATNVAETSITINDILYVVDVGKVKEVQYDPEANISKLVETWVTRAAARQRRGRAGRTQPGTCYKLYTRKQEENMAKYAVPEILRVPLEAVSLAVRVMRPEGDVKHYLAQAIDSPETNAMDTAWSTLKELGALDEQGMLTALGHHISMLPIDIRLAKMLILGTIFRCLGPMLTIAACLSSKPLFVSPIDKREEAAQARAQFSKGNSDLLTDMNAFNECLRLTSGGKSQSAVRQFCEKASEINAINALHNNFISQSTLREISTLRRDYLGPLVAIGFVPFDSTPSSPGLNVNSCEENLLKALILGGLWPRVARVHLPKSAIKFDKVQGGTVQRENTAKEFKIFDIQEGRVFLHPSSVLFGHASWKSPFIAYFQKSLTTKIFLRDVTEVPIWSILLFGGPISINHVSGGLTVSTRNSTVKIRAWPRIGILVNHIRNLLEAKLRKCIEDGTMLNEGYDEPTIGAILMLLKNDGMSD</sequence>
<dbReference type="SMART" id="SM00847">
    <property type="entry name" value="HA2"/>
    <property type="match status" value="1"/>
</dbReference>
<dbReference type="Pfam" id="PF04408">
    <property type="entry name" value="WHD_HA2"/>
    <property type="match status" value="1"/>
</dbReference>
<feature type="domain" description="Helicase ATP-binding" evidence="6">
    <location>
        <begin position="592"/>
        <end position="757"/>
    </location>
</feature>
<dbReference type="SMART" id="SM00487">
    <property type="entry name" value="DEXDc"/>
    <property type="match status" value="1"/>
</dbReference>
<dbReference type="PANTHER" id="PTHR18934:SF267">
    <property type="entry name" value="ATP-DEPENDENT RNA HELICASE YLR419W-RELATED"/>
    <property type="match status" value="1"/>
</dbReference>
<comment type="caution">
    <text evidence="8">The sequence shown here is derived from an EMBL/GenBank/DDBJ whole genome shotgun (WGS) entry which is preliminary data.</text>
</comment>
<evidence type="ECO:0000259" key="7">
    <source>
        <dbReference type="PROSITE" id="PS51194"/>
    </source>
</evidence>
<dbReference type="Proteomes" id="UP001150217">
    <property type="component" value="Unassembled WGS sequence"/>
</dbReference>
<dbReference type="Pfam" id="PF00271">
    <property type="entry name" value="Helicase_C"/>
    <property type="match status" value="1"/>
</dbReference>
<evidence type="ECO:0000259" key="6">
    <source>
        <dbReference type="PROSITE" id="PS51192"/>
    </source>
</evidence>
<dbReference type="InterPro" id="IPR048333">
    <property type="entry name" value="HA2_WH"/>
</dbReference>
<evidence type="ECO:0000256" key="3">
    <source>
        <dbReference type="ARBA" id="ARBA00022806"/>
    </source>
</evidence>
<dbReference type="Pfam" id="PF21010">
    <property type="entry name" value="HA2_C"/>
    <property type="match status" value="1"/>
</dbReference>
<dbReference type="Pfam" id="PF07717">
    <property type="entry name" value="OB_NTP_bind"/>
    <property type="match status" value="1"/>
</dbReference>
<dbReference type="PROSITE" id="PS51192">
    <property type="entry name" value="HELICASE_ATP_BIND_1"/>
    <property type="match status" value="1"/>
</dbReference>
<keyword evidence="1" id="KW-0547">Nucleotide-binding</keyword>
<proteinExistence type="predicted"/>
<dbReference type="CDD" id="cd17917">
    <property type="entry name" value="DEXHc_RHA-like"/>
    <property type="match status" value="1"/>
</dbReference>